<dbReference type="GO" id="GO:0016878">
    <property type="term" value="F:acid-thiol ligase activity"/>
    <property type="evidence" value="ECO:0007669"/>
    <property type="project" value="UniProtKB-ARBA"/>
</dbReference>
<dbReference type="InterPro" id="IPR045851">
    <property type="entry name" value="AMP-bd_C_sf"/>
</dbReference>
<keyword evidence="7" id="KW-1185">Reference proteome</keyword>
<dbReference type="Gene3D" id="3.40.50.12780">
    <property type="entry name" value="N-terminal domain of ligase-like"/>
    <property type="match status" value="1"/>
</dbReference>
<evidence type="ECO:0000313" key="6">
    <source>
        <dbReference type="EMBL" id="GAB92356.1"/>
    </source>
</evidence>
<proteinExistence type="inferred from homology"/>
<dbReference type="EMBL" id="BAHC01000171">
    <property type="protein sequence ID" value="GAB92356.1"/>
    <property type="molecule type" value="Genomic_DNA"/>
</dbReference>
<reference evidence="6 7" key="1">
    <citation type="submission" date="2012-08" db="EMBL/GenBank/DDBJ databases">
        <title>Whole genome shotgun sequence of Gordonia rhizosphera NBRC 16068.</title>
        <authorList>
            <person name="Takarada H."/>
            <person name="Isaki S."/>
            <person name="Hosoyama A."/>
            <person name="Tsuchikane K."/>
            <person name="Katsumata H."/>
            <person name="Baba S."/>
            <person name="Ohji S."/>
            <person name="Yamazaki S."/>
            <person name="Fujita N."/>
        </authorList>
    </citation>
    <scope>NUCLEOTIDE SEQUENCE [LARGE SCALE GENOMIC DNA]</scope>
    <source>
        <strain evidence="6 7">NBRC 16068</strain>
    </source>
</reference>
<dbReference type="AlphaFoldDB" id="K6WF40"/>
<keyword evidence="2 6" id="KW-0436">Ligase</keyword>
<dbReference type="STRING" id="1108045.GORHZ_171_00290"/>
<feature type="region of interest" description="Disordered" evidence="3">
    <location>
        <begin position="160"/>
        <end position="180"/>
    </location>
</feature>
<dbReference type="PANTHER" id="PTHR43767:SF1">
    <property type="entry name" value="NONRIBOSOMAL PEPTIDE SYNTHASE PES1 (EUROFUNG)-RELATED"/>
    <property type="match status" value="1"/>
</dbReference>
<dbReference type="InterPro" id="IPR025110">
    <property type="entry name" value="AMP-bd_C"/>
</dbReference>
<dbReference type="Pfam" id="PF00501">
    <property type="entry name" value="AMP-binding"/>
    <property type="match status" value="1"/>
</dbReference>
<evidence type="ECO:0000259" key="5">
    <source>
        <dbReference type="Pfam" id="PF13193"/>
    </source>
</evidence>
<name>K6WF40_9ACTN</name>
<comment type="caution">
    <text evidence="6">The sequence shown here is derived from an EMBL/GenBank/DDBJ whole genome shotgun (WGS) entry which is preliminary data.</text>
</comment>
<gene>
    <name evidence="6" type="ORF">GORHZ_171_00290</name>
</gene>
<dbReference type="eggNOG" id="COG0318">
    <property type="taxonomic scope" value="Bacteria"/>
</dbReference>
<dbReference type="Proteomes" id="UP000008363">
    <property type="component" value="Unassembled WGS sequence"/>
</dbReference>
<evidence type="ECO:0000259" key="4">
    <source>
        <dbReference type="Pfam" id="PF00501"/>
    </source>
</evidence>
<organism evidence="6 7">
    <name type="scientific">Gordonia rhizosphera NBRC 16068</name>
    <dbReference type="NCBI Taxonomy" id="1108045"/>
    <lineage>
        <taxon>Bacteria</taxon>
        <taxon>Bacillati</taxon>
        <taxon>Actinomycetota</taxon>
        <taxon>Actinomycetes</taxon>
        <taxon>Mycobacteriales</taxon>
        <taxon>Gordoniaceae</taxon>
        <taxon>Gordonia</taxon>
    </lineage>
</organism>
<protein>
    <submittedName>
        <fullName evidence="6">Putative fatty-acid--CoA ligase</fullName>
    </submittedName>
</protein>
<feature type="domain" description="AMP-binding enzyme C-terminal" evidence="5">
    <location>
        <begin position="467"/>
        <end position="542"/>
    </location>
</feature>
<comment type="similarity">
    <text evidence="1">Belongs to the ATP-dependent AMP-binding enzyme family.</text>
</comment>
<dbReference type="PANTHER" id="PTHR43767">
    <property type="entry name" value="LONG-CHAIN-FATTY-ACID--COA LIGASE"/>
    <property type="match status" value="1"/>
</dbReference>
<dbReference type="InterPro" id="IPR050237">
    <property type="entry name" value="ATP-dep_AMP-bd_enzyme"/>
</dbReference>
<dbReference type="InterPro" id="IPR020845">
    <property type="entry name" value="AMP-binding_CS"/>
</dbReference>
<dbReference type="InterPro" id="IPR042099">
    <property type="entry name" value="ANL_N_sf"/>
</dbReference>
<dbReference type="Gene3D" id="3.30.300.30">
    <property type="match status" value="1"/>
</dbReference>
<dbReference type="PROSITE" id="PS00455">
    <property type="entry name" value="AMP_BINDING"/>
    <property type="match status" value="1"/>
</dbReference>
<feature type="domain" description="AMP-dependent synthetase/ligase" evidence="4">
    <location>
        <begin position="38"/>
        <end position="417"/>
    </location>
</feature>
<evidence type="ECO:0000313" key="7">
    <source>
        <dbReference type="Proteomes" id="UP000008363"/>
    </source>
</evidence>
<dbReference type="InterPro" id="IPR000873">
    <property type="entry name" value="AMP-dep_synth/lig_dom"/>
</dbReference>
<accession>K6WF40</accession>
<sequence length="554" mass="59855">MTAPQRDNQDRRWQHLYSTGLDPTPTLVFDSIPEAWRSRVAAAPDRIAIAYADQRFTARNVDAMSDALAIALQSRGVRPGDHVGVYMQNIPQYPLALLALWKIGAVGVPINPMYRRAELRHIVDDAHVVGIIAGPTDRGELRETLNDSSAQWVLSASDADFPTSSSGDTPGSAPDESPRESLRTVLDEFIGRVLVPHESTPDDLALITYTSGTTGSPKGALNTHANFLHAASNYATWVALSPGDVVLAIAPLFHITGLILNAGISLLTDTTLVLTGRFDPGDTVRAIRDHGVTFTIGSITAFNAMLAVDSAGAEDFRSVKTFYSGGAPIPPSTITTFRDRFGIYLHNVWGMTETTAGGIAVPRGASAPVHGPSGTLSVGVPMQNVTVRIVDPEGNDVAPGEPGELEFDAPQVVPGYWQNAEATAQTFPEGRLRTGDVAIMDADGWVYLVDRLKDLINASGFKVWPREVEDVLYQHPAVFEAAVVGEPDEYRGETVVAYVSLVNGSRAEPDELVAFVKERIAAYKYPRRVYLVDQVPKTATGKIQRSVLRPVPQQ</sequence>
<dbReference type="Pfam" id="PF13193">
    <property type="entry name" value="AMP-binding_C"/>
    <property type="match status" value="1"/>
</dbReference>
<evidence type="ECO:0000256" key="3">
    <source>
        <dbReference type="SAM" id="MobiDB-lite"/>
    </source>
</evidence>
<dbReference type="SUPFAM" id="SSF56801">
    <property type="entry name" value="Acetyl-CoA synthetase-like"/>
    <property type="match status" value="1"/>
</dbReference>
<dbReference type="FunFam" id="3.30.300.30:FF:000008">
    <property type="entry name" value="2,3-dihydroxybenzoate-AMP ligase"/>
    <property type="match status" value="1"/>
</dbReference>
<evidence type="ECO:0000256" key="2">
    <source>
        <dbReference type="ARBA" id="ARBA00022598"/>
    </source>
</evidence>
<evidence type="ECO:0000256" key="1">
    <source>
        <dbReference type="ARBA" id="ARBA00006432"/>
    </source>
</evidence>